<dbReference type="FunFam" id="3.10.20.340:FF:000001">
    <property type="entry name" value="Arginine biosynthesis bifunctional protein ArgJ, chloroplastic"/>
    <property type="match status" value="1"/>
</dbReference>
<evidence type="ECO:0000256" key="11">
    <source>
        <dbReference type="ARBA" id="ARBA00049439"/>
    </source>
</evidence>
<feature type="binding site" evidence="13">
    <location>
        <position position="406"/>
    </location>
    <ligand>
        <name>substrate</name>
    </ligand>
</feature>
<dbReference type="MEROPS" id="T05.002"/>
<evidence type="ECO:0000256" key="2">
    <source>
        <dbReference type="ARBA" id="ARBA00006774"/>
    </source>
</evidence>
<keyword evidence="5 13" id="KW-0028">Amino-acid biosynthesis</keyword>
<dbReference type="EC" id="2.3.1.35" evidence="13"/>
<gene>
    <name evidence="13" type="primary">argJ</name>
    <name evidence="14" type="ordered locus">Amet_3382</name>
</gene>
<dbReference type="GO" id="GO:0005737">
    <property type="term" value="C:cytoplasm"/>
    <property type="evidence" value="ECO:0007669"/>
    <property type="project" value="UniProtKB-SubCell"/>
</dbReference>
<dbReference type="Gene3D" id="3.10.20.340">
    <property type="entry name" value="ArgJ beta chain, C-terminal domain"/>
    <property type="match status" value="1"/>
</dbReference>
<feature type="binding site" evidence="13">
    <location>
        <position position="178"/>
    </location>
    <ligand>
        <name>substrate</name>
    </ligand>
</feature>
<sequence length="406" mass="43442">MKNFDIYEGNVTSPKGFQASGVHVGIKKKRKDIALIVSDVLAEAAAVFTTNKACAAPVKVSQENIKDGKIQGFVINSGNANACTGDQGMKDASQMVDTTAEALGIAKENIIVASTGIIGVVMPMNLIVKGIKMAATALNYDGGLDAGEGIMTTDTTVKQLAVSLKIDDQIITIGGIAKGSGMIHPNMATMLSFVTTDAKVEGAFLQKLLKEVVDDTYNMITVDGDTSTNDMVAVMANGLAENNEINENHPEVEKFIEAFKYLNEYLAKSIVADGEGATKFIEVEVVNSQTKDDAKLAVKSVLSSSLVKTAFFGEDGNWGRIVCSVGYSGANLEMEKVDVFLSSPEIQYQIVENGQGTNVEGELLAKFLKRKEVKVLIDLKIGTEKAKGWGCDLSYEYVKINGAYRT</sequence>
<dbReference type="NCBIfam" id="TIGR00120">
    <property type="entry name" value="ArgJ"/>
    <property type="match status" value="1"/>
</dbReference>
<comment type="catalytic activity">
    <reaction evidence="10 13">
        <text>L-glutamate + acetyl-CoA = N-acetyl-L-glutamate + CoA + H(+)</text>
        <dbReference type="Rhea" id="RHEA:24292"/>
        <dbReference type="ChEBI" id="CHEBI:15378"/>
        <dbReference type="ChEBI" id="CHEBI:29985"/>
        <dbReference type="ChEBI" id="CHEBI:44337"/>
        <dbReference type="ChEBI" id="CHEBI:57287"/>
        <dbReference type="ChEBI" id="CHEBI:57288"/>
        <dbReference type="EC" id="2.3.1.1"/>
    </reaction>
</comment>
<dbReference type="Proteomes" id="UP000001572">
    <property type="component" value="Chromosome"/>
</dbReference>
<comment type="pathway">
    <text evidence="13">Amino-acid biosynthesis; L-arginine biosynthesis; L-ornithine and N-acetyl-L-glutamate from L-glutamate and N(2)-acetyl-L-ornithine (cyclic): step 1/1.</text>
</comment>
<dbReference type="KEGG" id="amt:Amet_3382"/>
<comment type="function">
    <text evidence="12 13">Catalyzes two activities which are involved in the cyclic version of arginine biosynthesis: the synthesis of N-acetylglutamate from glutamate and acetyl-CoA as the acetyl donor, and of ornithine by transacetylation between N(2)-acetylornithine and glutamate.</text>
</comment>
<feature type="binding site" evidence="13">
    <location>
        <position position="189"/>
    </location>
    <ligand>
        <name>substrate</name>
    </ligand>
</feature>
<keyword evidence="6 13" id="KW-0808">Transferase</keyword>
<feature type="binding site" evidence="13">
    <location>
        <position position="152"/>
    </location>
    <ligand>
        <name>substrate</name>
    </ligand>
</feature>
<comment type="subunit">
    <text evidence="3 13">Heterotetramer of two alpha and two beta chains.</text>
</comment>
<evidence type="ECO:0000256" key="3">
    <source>
        <dbReference type="ARBA" id="ARBA00011475"/>
    </source>
</evidence>
<evidence type="ECO:0000256" key="9">
    <source>
        <dbReference type="ARBA" id="ARBA00023315"/>
    </source>
</evidence>
<keyword evidence="8 13" id="KW-0511">Multifunctional enzyme</keyword>
<proteinExistence type="inferred from homology"/>
<feature type="site" description="Cleavage; by autolysis" evidence="13">
    <location>
        <begin position="188"/>
        <end position="189"/>
    </location>
</feature>
<dbReference type="PANTHER" id="PTHR23100">
    <property type="entry name" value="ARGININE BIOSYNTHESIS BIFUNCTIONAL PROTEIN ARGJ"/>
    <property type="match status" value="1"/>
</dbReference>
<dbReference type="FunFam" id="3.60.70.12:FF:000001">
    <property type="entry name" value="Arginine biosynthesis bifunctional protein ArgJ, chloroplastic"/>
    <property type="match status" value="1"/>
</dbReference>
<feature type="chain" id="PRO_5023253382" description="Arginine biosynthesis bifunctional protein ArgJ beta chain" evidence="13">
    <location>
        <begin position="189"/>
        <end position="406"/>
    </location>
</feature>
<evidence type="ECO:0000256" key="5">
    <source>
        <dbReference type="ARBA" id="ARBA00022605"/>
    </source>
</evidence>
<feature type="binding site" evidence="13">
    <location>
        <position position="275"/>
    </location>
    <ligand>
        <name>substrate</name>
    </ligand>
</feature>
<evidence type="ECO:0000256" key="7">
    <source>
        <dbReference type="ARBA" id="ARBA00022813"/>
    </source>
</evidence>
<evidence type="ECO:0000256" key="13">
    <source>
        <dbReference type="HAMAP-Rule" id="MF_01106"/>
    </source>
</evidence>
<comment type="catalytic activity">
    <reaction evidence="11 13">
        <text>N(2)-acetyl-L-ornithine + L-glutamate = N-acetyl-L-glutamate + L-ornithine</text>
        <dbReference type="Rhea" id="RHEA:15349"/>
        <dbReference type="ChEBI" id="CHEBI:29985"/>
        <dbReference type="ChEBI" id="CHEBI:44337"/>
        <dbReference type="ChEBI" id="CHEBI:46911"/>
        <dbReference type="ChEBI" id="CHEBI:57805"/>
        <dbReference type="EC" id="2.3.1.35"/>
    </reaction>
</comment>
<keyword evidence="13" id="KW-0963">Cytoplasm</keyword>
<dbReference type="EC" id="2.3.1.1" evidence="13"/>
<evidence type="ECO:0000256" key="6">
    <source>
        <dbReference type="ARBA" id="ARBA00022679"/>
    </source>
</evidence>
<dbReference type="HOGENOM" id="CLU_027172_1_0_9"/>
<keyword evidence="4 13" id="KW-0055">Arginine biosynthesis</keyword>
<feature type="site" description="Involved in the stabilization of negative charge on the oxyanion by the formation of the oxyanion hole" evidence="13">
    <location>
        <position position="115"/>
    </location>
</feature>
<comment type="subcellular location">
    <subcellularLocation>
        <location evidence="1 13">Cytoplasm</location>
    </subcellularLocation>
</comment>
<dbReference type="InterPro" id="IPR016117">
    <property type="entry name" value="ArgJ-like_dom_sf"/>
</dbReference>
<evidence type="ECO:0000256" key="8">
    <source>
        <dbReference type="ARBA" id="ARBA00023268"/>
    </source>
</evidence>
<keyword evidence="15" id="KW-1185">Reference proteome</keyword>
<feature type="site" description="Involved in the stabilization of negative charge on the oxyanion by the formation of the oxyanion hole" evidence="13">
    <location>
        <position position="116"/>
    </location>
</feature>
<dbReference type="Gene3D" id="3.60.70.12">
    <property type="entry name" value="L-amino peptidase D-ALA esterase/amidase"/>
    <property type="match status" value="1"/>
</dbReference>
<reference evidence="15" key="1">
    <citation type="journal article" date="2016" name="Genome Announc.">
        <title>Complete genome sequence of Alkaliphilus metalliredigens strain QYMF, an alkaliphilic and metal-reducing bacterium isolated from borax-contaminated leachate ponds.</title>
        <authorList>
            <person name="Hwang C."/>
            <person name="Copeland A."/>
            <person name="Lucas S."/>
            <person name="Lapidus A."/>
            <person name="Barry K."/>
            <person name="Detter J.C."/>
            <person name="Glavina Del Rio T."/>
            <person name="Hammon N."/>
            <person name="Israni S."/>
            <person name="Dalin E."/>
            <person name="Tice H."/>
            <person name="Pitluck S."/>
            <person name="Chertkov O."/>
            <person name="Brettin T."/>
            <person name="Bruce D."/>
            <person name="Han C."/>
            <person name="Schmutz J."/>
            <person name="Larimer F."/>
            <person name="Land M.L."/>
            <person name="Hauser L."/>
            <person name="Kyrpides N."/>
            <person name="Mikhailova N."/>
            <person name="Ye Q."/>
            <person name="Zhou J."/>
            <person name="Richardson P."/>
            <person name="Fields M.W."/>
        </authorList>
    </citation>
    <scope>NUCLEOTIDE SEQUENCE [LARGE SCALE GENOMIC DNA]</scope>
    <source>
        <strain evidence="15">QYMF</strain>
    </source>
</reference>
<organism evidence="14 15">
    <name type="scientific">Alkaliphilus metalliredigens (strain QYMF)</name>
    <dbReference type="NCBI Taxonomy" id="293826"/>
    <lineage>
        <taxon>Bacteria</taxon>
        <taxon>Bacillati</taxon>
        <taxon>Bacillota</taxon>
        <taxon>Clostridia</taxon>
        <taxon>Peptostreptococcales</taxon>
        <taxon>Natronincolaceae</taxon>
        <taxon>Alkaliphilus</taxon>
    </lineage>
</organism>
<dbReference type="UniPathway" id="UPA00068">
    <property type="reaction ID" value="UER00106"/>
</dbReference>
<dbReference type="GO" id="GO:0004358">
    <property type="term" value="F:L-glutamate N-acetyltransferase activity, acting on acetyl-L-ornithine as donor"/>
    <property type="evidence" value="ECO:0007669"/>
    <property type="project" value="UniProtKB-UniRule"/>
</dbReference>
<feature type="active site" description="Nucleophile" evidence="13">
    <location>
        <position position="189"/>
    </location>
</feature>
<evidence type="ECO:0000313" key="14">
    <source>
        <dbReference type="EMBL" id="ABR49510.1"/>
    </source>
</evidence>
<dbReference type="InterPro" id="IPR002813">
    <property type="entry name" value="Arg_biosynth_ArgJ"/>
</dbReference>
<dbReference type="FunFam" id="3.30.2330.10:FF:000001">
    <property type="entry name" value="Arginine biosynthesis bifunctional protein ArgJ, mitochondrial"/>
    <property type="match status" value="1"/>
</dbReference>
<dbReference type="SUPFAM" id="SSF56266">
    <property type="entry name" value="DmpA/ArgJ-like"/>
    <property type="match status" value="1"/>
</dbReference>
<dbReference type="GO" id="GO:0006526">
    <property type="term" value="P:L-arginine biosynthetic process"/>
    <property type="evidence" value="ECO:0007669"/>
    <property type="project" value="UniProtKB-UniRule"/>
</dbReference>
<dbReference type="InterPro" id="IPR042195">
    <property type="entry name" value="ArgJ_beta_C"/>
</dbReference>
<evidence type="ECO:0000313" key="15">
    <source>
        <dbReference type="Proteomes" id="UP000001572"/>
    </source>
</evidence>
<dbReference type="AlphaFoldDB" id="A6TTJ2"/>
<dbReference type="GO" id="GO:0004042">
    <property type="term" value="F:L-glutamate N-acetyltransferase activity"/>
    <property type="evidence" value="ECO:0007669"/>
    <property type="project" value="UniProtKB-UniRule"/>
</dbReference>
<dbReference type="GO" id="GO:0006592">
    <property type="term" value="P:ornithine biosynthetic process"/>
    <property type="evidence" value="ECO:0007669"/>
    <property type="project" value="TreeGrafter"/>
</dbReference>
<dbReference type="Gene3D" id="3.30.2330.10">
    <property type="entry name" value="arginine biosynthesis bifunctional protein suprefamily"/>
    <property type="match status" value="1"/>
</dbReference>
<feature type="chain" id="PRO_5023253381" description="Arginine biosynthesis bifunctional protein ArgJ alpha chain" evidence="13">
    <location>
        <begin position="1"/>
        <end position="188"/>
    </location>
</feature>
<comment type="similarity">
    <text evidence="2 13">Belongs to the ArgJ family.</text>
</comment>
<protein>
    <recommendedName>
        <fullName evidence="13">Arginine biosynthesis bifunctional protein ArgJ</fullName>
    </recommendedName>
    <domain>
        <recommendedName>
            <fullName evidence="13">Glutamate N-acetyltransferase</fullName>
            <ecNumber evidence="13">2.3.1.35</ecNumber>
        </recommendedName>
        <alternativeName>
            <fullName evidence="13">Ornithine acetyltransferase</fullName>
            <shortName evidence="13">OATase</shortName>
        </alternativeName>
        <alternativeName>
            <fullName evidence="13">Ornithine transacetylase</fullName>
        </alternativeName>
    </domain>
    <domain>
        <recommendedName>
            <fullName evidence="13">Amino-acid acetyltransferase</fullName>
            <ecNumber evidence="13">2.3.1.1</ecNumber>
        </recommendedName>
        <alternativeName>
            <fullName evidence="13">N-acetylglutamate synthase</fullName>
            <shortName evidence="13">AGSase</shortName>
        </alternativeName>
    </domain>
    <component>
        <recommendedName>
            <fullName evidence="13">Arginine biosynthesis bifunctional protein ArgJ alpha chain</fullName>
        </recommendedName>
    </component>
    <component>
        <recommendedName>
            <fullName evidence="13">Arginine biosynthesis bifunctional protein ArgJ beta chain</fullName>
        </recommendedName>
    </component>
</protein>
<dbReference type="HAMAP" id="MF_01106">
    <property type="entry name" value="ArgJ"/>
    <property type="match status" value="1"/>
</dbReference>
<dbReference type="OrthoDB" id="9804242at2"/>
<dbReference type="STRING" id="293826.Amet_3382"/>
<evidence type="ECO:0000256" key="1">
    <source>
        <dbReference type="ARBA" id="ARBA00004496"/>
    </source>
</evidence>
<dbReference type="RefSeq" id="WP_012064473.1">
    <property type="nucleotide sequence ID" value="NC_009633.1"/>
</dbReference>
<evidence type="ECO:0000256" key="10">
    <source>
        <dbReference type="ARBA" id="ARBA00048372"/>
    </source>
</evidence>
<keyword evidence="7 13" id="KW-0068">Autocatalytic cleavage</keyword>
<accession>A6TTJ2</accession>
<dbReference type="Pfam" id="PF01960">
    <property type="entry name" value="ArgJ"/>
    <property type="match status" value="1"/>
</dbReference>
<dbReference type="CDD" id="cd02152">
    <property type="entry name" value="OAT"/>
    <property type="match status" value="1"/>
</dbReference>
<evidence type="ECO:0000256" key="4">
    <source>
        <dbReference type="ARBA" id="ARBA00022571"/>
    </source>
</evidence>
<dbReference type="eggNOG" id="COG1364">
    <property type="taxonomic scope" value="Bacteria"/>
</dbReference>
<evidence type="ECO:0000256" key="12">
    <source>
        <dbReference type="ARBA" id="ARBA00054976"/>
    </source>
</evidence>
<dbReference type="EMBL" id="CP000724">
    <property type="protein sequence ID" value="ABR49510.1"/>
    <property type="molecule type" value="Genomic_DNA"/>
</dbReference>
<comment type="pathway">
    <text evidence="13">Amino-acid biosynthesis; L-arginine biosynthesis; N(2)-acetyl-L-ornithine from L-glutamate: step 1/4.</text>
</comment>
<dbReference type="PANTHER" id="PTHR23100:SF0">
    <property type="entry name" value="ARGININE BIOSYNTHESIS BIFUNCTIONAL PROTEIN ARGJ, MITOCHONDRIAL"/>
    <property type="match status" value="1"/>
</dbReference>
<dbReference type="NCBIfam" id="NF003802">
    <property type="entry name" value="PRK05388.1"/>
    <property type="match status" value="1"/>
</dbReference>
<keyword evidence="9 13" id="KW-0012">Acyltransferase</keyword>
<name>A6TTJ2_ALKMQ</name>
<feature type="binding site" evidence="13">
    <location>
        <position position="401"/>
    </location>
    <ligand>
        <name>substrate</name>
    </ligand>
</feature>